<dbReference type="SUPFAM" id="SSF46977">
    <property type="entry name" value="Succinate dehydrogenase/fumarate reductase flavoprotein C-terminal domain"/>
    <property type="match status" value="1"/>
</dbReference>
<comment type="similarity">
    <text evidence="3 13">Belongs to the FAD-dependent oxidoreductase 2 family. NadB subfamily.</text>
</comment>
<evidence type="ECO:0000256" key="8">
    <source>
        <dbReference type="ARBA" id="ARBA00022827"/>
    </source>
</evidence>
<evidence type="ECO:0000259" key="14">
    <source>
        <dbReference type="Pfam" id="PF00890"/>
    </source>
</evidence>
<keyword evidence="9 13" id="KW-0560">Oxidoreductase</keyword>
<feature type="domain" description="Fumarate reductase/succinate dehydrogenase flavoprotein-like C-terminal" evidence="15">
    <location>
        <begin position="435"/>
        <end position="545"/>
    </location>
</feature>
<dbReference type="AlphaFoldDB" id="A0A6M0S0U8"/>
<dbReference type="Pfam" id="PF00890">
    <property type="entry name" value="FAD_binding_2"/>
    <property type="match status" value="1"/>
</dbReference>
<evidence type="ECO:0000256" key="5">
    <source>
        <dbReference type="ARBA" id="ARBA00021901"/>
    </source>
</evidence>
<proteinExistence type="inferred from homology"/>
<evidence type="ECO:0000313" key="17">
    <source>
        <dbReference type="Proteomes" id="UP000473574"/>
    </source>
</evidence>
<gene>
    <name evidence="16" type="primary">nadB</name>
    <name evidence="16" type="ORF">D0962_03570</name>
</gene>
<dbReference type="Gene3D" id="1.20.58.100">
    <property type="entry name" value="Fumarate reductase/succinate dehydrogenase flavoprotein-like, C-terminal domain"/>
    <property type="match status" value="1"/>
</dbReference>
<dbReference type="GO" id="GO:0005737">
    <property type="term" value="C:cytoplasm"/>
    <property type="evidence" value="ECO:0007669"/>
    <property type="project" value="UniProtKB-SubCell"/>
</dbReference>
<dbReference type="SUPFAM" id="SSF51905">
    <property type="entry name" value="FAD/NAD(P)-binding domain"/>
    <property type="match status" value="1"/>
</dbReference>
<dbReference type="NCBIfam" id="NF005636">
    <property type="entry name" value="PRK07395.1"/>
    <property type="match status" value="1"/>
</dbReference>
<dbReference type="NCBIfam" id="TIGR00551">
    <property type="entry name" value="nadB"/>
    <property type="match status" value="1"/>
</dbReference>
<feature type="domain" description="FAD-dependent oxidoreductase 2 FAD-binding" evidence="14">
    <location>
        <begin position="15"/>
        <end position="385"/>
    </location>
</feature>
<dbReference type="Pfam" id="PF02910">
    <property type="entry name" value="Succ_DH_flav_C"/>
    <property type="match status" value="1"/>
</dbReference>
<dbReference type="FunFam" id="3.90.700.10:FF:000002">
    <property type="entry name" value="L-aspartate oxidase"/>
    <property type="match status" value="1"/>
</dbReference>
<dbReference type="Proteomes" id="UP000473574">
    <property type="component" value="Unassembled WGS sequence"/>
</dbReference>
<name>A0A6M0S0U8_9CYAN</name>
<evidence type="ECO:0000256" key="7">
    <source>
        <dbReference type="ARBA" id="ARBA00022642"/>
    </source>
</evidence>
<dbReference type="PIRSF" id="PIRSF000171">
    <property type="entry name" value="SDHA_APRA_LASPO"/>
    <property type="match status" value="1"/>
</dbReference>
<dbReference type="InterPro" id="IPR015939">
    <property type="entry name" value="Fum_Rdtase/Succ_DH_flav-like_C"/>
</dbReference>
<dbReference type="InterPro" id="IPR005288">
    <property type="entry name" value="NadB"/>
</dbReference>
<keyword evidence="8 13" id="KW-0274">FAD</keyword>
<dbReference type="Gene3D" id="3.90.700.10">
    <property type="entry name" value="Succinate dehydrogenase/fumarate reductase flavoprotein, catalytic domain"/>
    <property type="match status" value="1"/>
</dbReference>
<evidence type="ECO:0000313" key="16">
    <source>
        <dbReference type="EMBL" id="NEZ61860.1"/>
    </source>
</evidence>
<sequence>MHSSSSYAALPSQFDVLVVGGGAAGLYSALCLPATLQVGLITKDTLSISASDWAQGGIAAAIAPDDAPELHIADTLKAGVGLCERQAVDVLVRQAGECIQHLTQMGVAFDRKGEQLAMTLEAAHSRRRVLHAADTTGRAVVTTLADQVLQRPNIHVFNQALALDLWMHQGECLGVQLVHSQQLKLVKANAVVLATGGGGQIYSQTTNPTASTGDGVAMAWRAGATLRDLEFMQFHPTALTQAGAPRFLISEAVRGEGAHLIDIHGRRFAFDYHPDGELAPRDVVSRAIFNHLQRHPDESVVYLDLRVIAPERVKHRFPNIIRKCQKWAGINVFETPIPVSPAAHYWMGGIITNLGSQTTIPRLYAVGENASTGVHGANRLASNSLLECLVFGAQLKDITPQPLADLSQSDSAASDELTTPPDLDEVASWLQQHRTAIGQLVWQSAGIAREANQMNAALDQLEQWKTEFDALPLTQIVNRVNEQKNHTLPATLDFTILRLWTETRNLLTVAKLVLESALFRTESRGGHYRSDYPETDATWQVHTLVQDGICLRSQPIQQ</sequence>
<dbReference type="InterPro" id="IPR037099">
    <property type="entry name" value="Fum_R/Succ_DH_flav-like_C_sf"/>
</dbReference>
<dbReference type="PANTHER" id="PTHR42716:SF2">
    <property type="entry name" value="L-ASPARTATE OXIDASE, CHLOROPLASTIC"/>
    <property type="match status" value="1"/>
</dbReference>
<dbReference type="InterPro" id="IPR036188">
    <property type="entry name" value="FAD/NAD-bd_sf"/>
</dbReference>
<reference evidence="16 17" key="1">
    <citation type="journal article" date="2020" name="Microb. Ecol.">
        <title>Ecogenomics of the Marine Benthic Filamentous Cyanobacterium Adonisia.</title>
        <authorList>
            <person name="Walter J.M."/>
            <person name="Coutinho F.H."/>
            <person name="Leomil L."/>
            <person name="Hargreaves P.I."/>
            <person name="Campeao M.E."/>
            <person name="Vieira V.V."/>
            <person name="Silva B.S."/>
            <person name="Fistarol G.O."/>
            <person name="Salomon P.S."/>
            <person name="Sawabe T."/>
            <person name="Mino S."/>
            <person name="Hosokawa M."/>
            <person name="Miyashita H."/>
            <person name="Maruyama F."/>
            <person name="van Verk M.C."/>
            <person name="Dutilh B.E."/>
            <person name="Thompson C.C."/>
            <person name="Thompson F.L."/>
        </authorList>
    </citation>
    <scope>NUCLEOTIDE SEQUENCE [LARGE SCALE GENOMIC DNA]</scope>
    <source>
        <strain evidence="16 17">CCMR0082</strain>
    </source>
</reference>
<comment type="function">
    <text evidence="13">Catalyzes the oxidation of L-aspartate to iminoaspartate.</text>
</comment>
<comment type="subcellular location">
    <subcellularLocation>
        <location evidence="13">Cytoplasm</location>
    </subcellularLocation>
</comment>
<evidence type="ECO:0000256" key="1">
    <source>
        <dbReference type="ARBA" id="ARBA00001974"/>
    </source>
</evidence>
<evidence type="ECO:0000256" key="13">
    <source>
        <dbReference type="RuleBase" id="RU362049"/>
    </source>
</evidence>
<dbReference type="PRINTS" id="PR00368">
    <property type="entry name" value="FADPNR"/>
</dbReference>
<keyword evidence="6 13" id="KW-0285">Flavoprotein</keyword>
<evidence type="ECO:0000256" key="11">
    <source>
        <dbReference type="NCBIfam" id="TIGR00551"/>
    </source>
</evidence>
<evidence type="ECO:0000256" key="12">
    <source>
        <dbReference type="PIRSR" id="PIRSR000171-1"/>
    </source>
</evidence>
<dbReference type="UniPathway" id="UPA00253">
    <property type="reaction ID" value="UER00326"/>
</dbReference>
<evidence type="ECO:0000256" key="4">
    <source>
        <dbReference type="ARBA" id="ARBA00012173"/>
    </source>
</evidence>
<dbReference type="SUPFAM" id="SSF56425">
    <property type="entry name" value="Succinate dehydrogenase/fumarate reductase flavoprotein, catalytic domain"/>
    <property type="match status" value="1"/>
</dbReference>
<dbReference type="EMBL" id="QZCE01000001">
    <property type="protein sequence ID" value="NEZ61860.1"/>
    <property type="molecule type" value="Genomic_DNA"/>
</dbReference>
<comment type="cofactor">
    <cofactor evidence="1 13">
        <name>FAD</name>
        <dbReference type="ChEBI" id="CHEBI:57692"/>
    </cofactor>
</comment>
<dbReference type="GO" id="GO:0008734">
    <property type="term" value="F:L-aspartate oxidase activity"/>
    <property type="evidence" value="ECO:0007669"/>
    <property type="project" value="UniProtKB-UniRule"/>
</dbReference>
<dbReference type="RefSeq" id="WP_163661657.1">
    <property type="nucleotide sequence ID" value="NZ_QZCE01000001.1"/>
</dbReference>
<organism evidence="16 17">
    <name type="scientific">Adonisia turfae CCMR0082</name>
    <dbReference type="NCBI Taxonomy" id="2304604"/>
    <lineage>
        <taxon>Bacteria</taxon>
        <taxon>Bacillati</taxon>
        <taxon>Cyanobacteriota</taxon>
        <taxon>Adonisia</taxon>
        <taxon>Adonisia turfae</taxon>
    </lineage>
</organism>
<evidence type="ECO:0000256" key="6">
    <source>
        <dbReference type="ARBA" id="ARBA00022630"/>
    </source>
</evidence>
<evidence type="ECO:0000256" key="10">
    <source>
        <dbReference type="ARBA" id="ARBA00048305"/>
    </source>
</evidence>
<dbReference type="InterPro" id="IPR003953">
    <property type="entry name" value="FAD-dep_OxRdtase_2_FAD-bd"/>
</dbReference>
<feature type="active site" description="Proton acceptor" evidence="12">
    <location>
        <position position="281"/>
    </location>
</feature>
<dbReference type="PANTHER" id="PTHR42716">
    <property type="entry name" value="L-ASPARTATE OXIDASE"/>
    <property type="match status" value="1"/>
</dbReference>
<evidence type="ECO:0000259" key="15">
    <source>
        <dbReference type="Pfam" id="PF02910"/>
    </source>
</evidence>
<comment type="pathway">
    <text evidence="2 13">Cofactor biosynthesis; NAD(+) biosynthesis; iminoaspartate from L-aspartate (oxidase route): step 1/1.</text>
</comment>
<protein>
    <recommendedName>
        <fullName evidence="5 11">L-aspartate oxidase</fullName>
        <ecNumber evidence="4 11">1.4.3.16</ecNumber>
    </recommendedName>
</protein>
<dbReference type="InterPro" id="IPR027477">
    <property type="entry name" value="Succ_DH/fumarate_Rdtase_cat_sf"/>
</dbReference>
<accession>A0A6M0S0U8</accession>
<evidence type="ECO:0000256" key="2">
    <source>
        <dbReference type="ARBA" id="ARBA00004950"/>
    </source>
</evidence>
<keyword evidence="7 13" id="KW-0662">Pyridine nucleotide biosynthesis</keyword>
<dbReference type="GO" id="GO:0034628">
    <property type="term" value="P:'de novo' NAD+ biosynthetic process from L-aspartate"/>
    <property type="evidence" value="ECO:0007669"/>
    <property type="project" value="TreeGrafter"/>
</dbReference>
<comment type="catalytic activity">
    <reaction evidence="10">
        <text>L-aspartate + O2 = iminosuccinate + H2O2</text>
        <dbReference type="Rhea" id="RHEA:25876"/>
        <dbReference type="ChEBI" id="CHEBI:15379"/>
        <dbReference type="ChEBI" id="CHEBI:16240"/>
        <dbReference type="ChEBI" id="CHEBI:29991"/>
        <dbReference type="ChEBI" id="CHEBI:77875"/>
        <dbReference type="EC" id="1.4.3.16"/>
    </reaction>
    <physiologicalReaction direction="left-to-right" evidence="10">
        <dbReference type="Rhea" id="RHEA:25877"/>
    </physiologicalReaction>
</comment>
<comment type="caution">
    <text evidence="16">The sequence shown here is derived from an EMBL/GenBank/DDBJ whole genome shotgun (WGS) entry which is preliminary data.</text>
</comment>
<evidence type="ECO:0000256" key="3">
    <source>
        <dbReference type="ARBA" id="ARBA00008562"/>
    </source>
</evidence>
<evidence type="ECO:0000256" key="9">
    <source>
        <dbReference type="ARBA" id="ARBA00023002"/>
    </source>
</evidence>
<dbReference type="EC" id="1.4.3.16" evidence="4 11"/>
<dbReference type="Gene3D" id="3.50.50.60">
    <property type="entry name" value="FAD/NAD(P)-binding domain"/>
    <property type="match status" value="1"/>
</dbReference>
<dbReference type="GO" id="GO:0033765">
    <property type="term" value="F:steroid dehydrogenase activity, acting on the CH-CH group of donors"/>
    <property type="evidence" value="ECO:0007669"/>
    <property type="project" value="UniProtKB-ARBA"/>
</dbReference>